<keyword evidence="8" id="KW-1185">Reference proteome</keyword>
<evidence type="ECO:0000256" key="5">
    <source>
        <dbReference type="SAM" id="MobiDB-lite"/>
    </source>
</evidence>
<evidence type="ECO:0000256" key="3">
    <source>
        <dbReference type="ARBA" id="ARBA00022741"/>
    </source>
</evidence>
<comment type="similarity">
    <text evidence="1">Belongs to the thymidylate kinase family.</text>
</comment>
<evidence type="ECO:0000259" key="6">
    <source>
        <dbReference type="Pfam" id="PF02223"/>
    </source>
</evidence>
<dbReference type="GO" id="GO:0005829">
    <property type="term" value="C:cytosol"/>
    <property type="evidence" value="ECO:0007669"/>
    <property type="project" value="TreeGrafter"/>
</dbReference>
<evidence type="ECO:0000313" key="8">
    <source>
        <dbReference type="Proteomes" id="UP000295345"/>
    </source>
</evidence>
<name>A0A4R4TV06_9ACTN</name>
<protein>
    <recommendedName>
        <fullName evidence="2">Thymidylate kinase</fullName>
    </recommendedName>
</protein>
<evidence type="ECO:0000256" key="2">
    <source>
        <dbReference type="ARBA" id="ARBA00017144"/>
    </source>
</evidence>
<sequence length="330" mass="34673">MVDRPADRGRAVAVERDGHSPASRRRANVLGVVRRGGQPGRRPDGAGPHARSAGGGCPRRGSNARVLGRLRGTGRSGSALPQPAGVRQGSPVAPGVGPHRDRASSLSSPHTSGRHWRTGIVKDPGHLIAISGVDGSGKSTLAAGVAAAIQDHGHRVLQVSALKPRSPSLARWARQVELETGLDARERWLAGYFTLVLADNAVALCRPELARGTWVVADRWLLDHLANQRAFGVELDEWLPWLTALPRPDTHLLLDVPAEVAEARVAAREGPPGIGQGAGFLDRCVKEMRSLAGQASASPVTVLDGGHAPDAVLDAAMKAVWAPRPGGGHR</sequence>
<dbReference type="SUPFAM" id="SSF52540">
    <property type="entry name" value="P-loop containing nucleoside triphosphate hydrolases"/>
    <property type="match status" value="1"/>
</dbReference>
<dbReference type="InterPro" id="IPR039430">
    <property type="entry name" value="Thymidylate_kin-like_dom"/>
</dbReference>
<feature type="compositionally biased region" description="Basic and acidic residues" evidence="5">
    <location>
        <begin position="1"/>
        <end position="19"/>
    </location>
</feature>
<organism evidence="7 8">
    <name type="scientific">Streptomyces hainanensis</name>
    <dbReference type="NCBI Taxonomy" id="402648"/>
    <lineage>
        <taxon>Bacteria</taxon>
        <taxon>Bacillati</taxon>
        <taxon>Actinomycetota</taxon>
        <taxon>Actinomycetes</taxon>
        <taxon>Kitasatosporales</taxon>
        <taxon>Streptomycetaceae</taxon>
        <taxon>Streptomyces</taxon>
    </lineage>
</organism>
<dbReference type="GO" id="GO:0006235">
    <property type="term" value="P:dTTP biosynthetic process"/>
    <property type="evidence" value="ECO:0007669"/>
    <property type="project" value="TreeGrafter"/>
</dbReference>
<evidence type="ECO:0000256" key="1">
    <source>
        <dbReference type="ARBA" id="ARBA00009776"/>
    </source>
</evidence>
<dbReference type="EMBL" id="SMKI01000023">
    <property type="protein sequence ID" value="TDC79023.1"/>
    <property type="molecule type" value="Genomic_DNA"/>
</dbReference>
<dbReference type="InterPro" id="IPR027417">
    <property type="entry name" value="P-loop_NTPase"/>
</dbReference>
<proteinExistence type="inferred from homology"/>
<dbReference type="PANTHER" id="PTHR10344">
    <property type="entry name" value="THYMIDYLATE KINASE"/>
    <property type="match status" value="1"/>
</dbReference>
<keyword evidence="4" id="KW-0067">ATP-binding</keyword>
<feature type="region of interest" description="Disordered" evidence="5">
    <location>
        <begin position="1"/>
        <end position="118"/>
    </location>
</feature>
<dbReference type="Pfam" id="PF02223">
    <property type="entry name" value="Thymidylate_kin"/>
    <property type="match status" value="1"/>
</dbReference>
<accession>A0A4R4TV06</accession>
<dbReference type="AlphaFoldDB" id="A0A4R4TV06"/>
<dbReference type="Proteomes" id="UP000295345">
    <property type="component" value="Unassembled WGS sequence"/>
</dbReference>
<feature type="domain" description="Thymidylate kinase-like" evidence="6">
    <location>
        <begin position="130"/>
        <end position="269"/>
    </location>
</feature>
<reference evidence="7 8" key="1">
    <citation type="submission" date="2019-03" db="EMBL/GenBank/DDBJ databases">
        <title>Draft genome sequences of novel Actinobacteria.</title>
        <authorList>
            <person name="Sahin N."/>
            <person name="Ay H."/>
            <person name="Saygin H."/>
        </authorList>
    </citation>
    <scope>NUCLEOTIDE SEQUENCE [LARGE SCALE GENOMIC DNA]</scope>
    <source>
        <strain evidence="7 8">DSM 41900</strain>
    </source>
</reference>
<dbReference type="GO" id="GO:0006227">
    <property type="term" value="P:dUDP biosynthetic process"/>
    <property type="evidence" value="ECO:0007669"/>
    <property type="project" value="TreeGrafter"/>
</dbReference>
<dbReference type="Gene3D" id="3.40.50.300">
    <property type="entry name" value="P-loop containing nucleotide triphosphate hydrolases"/>
    <property type="match status" value="1"/>
</dbReference>
<keyword evidence="3" id="KW-0547">Nucleotide-binding</keyword>
<dbReference type="OrthoDB" id="9774907at2"/>
<dbReference type="GO" id="GO:0005524">
    <property type="term" value="F:ATP binding"/>
    <property type="evidence" value="ECO:0007669"/>
    <property type="project" value="UniProtKB-KW"/>
</dbReference>
<dbReference type="PANTHER" id="PTHR10344:SF4">
    <property type="entry name" value="UMP-CMP KINASE 2, MITOCHONDRIAL"/>
    <property type="match status" value="1"/>
</dbReference>
<dbReference type="CDD" id="cd01672">
    <property type="entry name" value="TMPK"/>
    <property type="match status" value="1"/>
</dbReference>
<dbReference type="GO" id="GO:0004798">
    <property type="term" value="F:dTMP kinase activity"/>
    <property type="evidence" value="ECO:0007669"/>
    <property type="project" value="TreeGrafter"/>
</dbReference>
<gene>
    <name evidence="7" type="ORF">E1283_03670</name>
</gene>
<comment type="caution">
    <text evidence="7">The sequence shown here is derived from an EMBL/GenBank/DDBJ whole genome shotgun (WGS) entry which is preliminary data.</text>
</comment>
<evidence type="ECO:0000256" key="4">
    <source>
        <dbReference type="ARBA" id="ARBA00022840"/>
    </source>
</evidence>
<evidence type="ECO:0000313" key="7">
    <source>
        <dbReference type="EMBL" id="TDC79023.1"/>
    </source>
</evidence>
<dbReference type="GO" id="GO:0006233">
    <property type="term" value="P:dTDP biosynthetic process"/>
    <property type="evidence" value="ECO:0007669"/>
    <property type="project" value="TreeGrafter"/>
</dbReference>